<reference evidence="2" key="1">
    <citation type="journal article" date="2023" name="Nat. Plants">
        <title>Single-cell RNA sequencing provides a high-resolution roadmap for understanding the multicellular compartmentation of specialized metabolism.</title>
        <authorList>
            <person name="Sun S."/>
            <person name="Shen X."/>
            <person name="Li Y."/>
            <person name="Li Y."/>
            <person name="Wang S."/>
            <person name="Li R."/>
            <person name="Zhang H."/>
            <person name="Shen G."/>
            <person name="Guo B."/>
            <person name="Wei J."/>
            <person name="Xu J."/>
            <person name="St-Pierre B."/>
            <person name="Chen S."/>
            <person name="Sun C."/>
        </authorList>
    </citation>
    <scope>NUCLEOTIDE SEQUENCE [LARGE SCALE GENOMIC DNA]</scope>
</reference>
<dbReference type="Proteomes" id="UP001060085">
    <property type="component" value="Linkage Group LG08"/>
</dbReference>
<keyword evidence="2" id="KW-1185">Reference proteome</keyword>
<organism evidence="1 2">
    <name type="scientific">Catharanthus roseus</name>
    <name type="common">Madagascar periwinkle</name>
    <name type="synonym">Vinca rosea</name>
    <dbReference type="NCBI Taxonomy" id="4058"/>
    <lineage>
        <taxon>Eukaryota</taxon>
        <taxon>Viridiplantae</taxon>
        <taxon>Streptophyta</taxon>
        <taxon>Embryophyta</taxon>
        <taxon>Tracheophyta</taxon>
        <taxon>Spermatophyta</taxon>
        <taxon>Magnoliopsida</taxon>
        <taxon>eudicotyledons</taxon>
        <taxon>Gunneridae</taxon>
        <taxon>Pentapetalae</taxon>
        <taxon>asterids</taxon>
        <taxon>lamiids</taxon>
        <taxon>Gentianales</taxon>
        <taxon>Apocynaceae</taxon>
        <taxon>Rauvolfioideae</taxon>
        <taxon>Vinceae</taxon>
        <taxon>Catharanthinae</taxon>
        <taxon>Catharanthus</taxon>
    </lineage>
</organism>
<protein>
    <submittedName>
        <fullName evidence="1">Uncharacterized protein</fullName>
    </submittedName>
</protein>
<sequence length="186" mass="21370">MNVLERLDRALGNQKWRVFFPGRRAILQTMKRTQGKKSQIPSKLHLSWNPTERSTRDPKLLKKEQELSFVPPRRSENKEIVNIFKIIMFLQNTVSIHPISSDSGCDMVLKDEPDMDILQKTLDREPIISPLVPGKPFELGEAQPFESLCERTSESESEALLCPLLVAANGVRHTWIRWMYAASSIK</sequence>
<accession>A0ACB9ZQT5</accession>
<gene>
    <name evidence="1" type="ORF">M9H77_35307</name>
</gene>
<dbReference type="EMBL" id="CM044708">
    <property type="protein sequence ID" value="KAI5649302.1"/>
    <property type="molecule type" value="Genomic_DNA"/>
</dbReference>
<evidence type="ECO:0000313" key="1">
    <source>
        <dbReference type="EMBL" id="KAI5649302.1"/>
    </source>
</evidence>
<name>A0ACB9ZQT5_CATRO</name>
<comment type="caution">
    <text evidence="1">The sequence shown here is derived from an EMBL/GenBank/DDBJ whole genome shotgun (WGS) entry which is preliminary data.</text>
</comment>
<evidence type="ECO:0000313" key="2">
    <source>
        <dbReference type="Proteomes" id="UP001060085"/>
    </source>
</evidence>
<proteinExistence type="predicted"/>